<evidence type="ECO:0000256" key="1">
    <source>
        <dbReference type="SAM" id="MobiDB-lite"/>
    </source>
</evidence>
<dbReference type="RefSeq" id="XP_067816047.1">
    <property type="nucleotide sequence ID" value="XM_067964551.1"/>
</dbReference>
<dbReference type="KEGG" id="blac:94350222"/>
<dbReference type="Gene3D" id="1.20.1020.10">
    <property type="entry name" value="TAZ domain"/>
    <property type="match status" value="1"/>
</dbReference>
<dbReference type="Proteomes" id="UP000294530">
    <property type="component" value="Unassembled WGS sequence"/>
</dbReference>
<dbReference type="AlphaFoldDB" id="A0A976FH77"/>
<feature type="region of interest" description="Disordered" evidence="1">
    <location>
        <begin position="1"/>
        <end position="21"/>
    </location>
</feature>
<name>A0A976FH77_BRELC</name>
<dbReference type="EMBL" id="SHOA02000017">
    <property type="protein sequence ID" value="TDH66548.1"/>
    <property type="molecule type" value="Genomic_DNA"/>
</dbReference>
<evidence type="ECO:0000313" key="3">
    <source>
        <dbReference type="Proteomes" id="UP000294530"/>
    </source>
</evidence>
<sequence length="131" mass="14896">MSDIRIKQERSNDLQANKDEEATDHEVAVGNPHCTYVSAAFEAASEGKSMERLNALLVHACSCDHSQCPDQQFNDLCSHMKRFLRAACWASHNERWLMYPVATAVVELFAYHALHCQAQQCDVPMCRQLRN</sequence>
<dbReference type="OrthoDB" id="166948at2759"/>
<gene>
    <name evidence="2" type="ORF">CCR75_006481</name>
</gene>
<organism evidence="2 3">
    <name type="scientific">Bremia lactucae</name>
    <name type="common">Lettuce downy mildew</name>
    <dbReference type="NCBI Taxonomy" id="4779"/>
    <lineage>
        <taxon>Eukaryota</taxon>
        <taxon>Sar</taxon>
        <taxon>Stramenopiles</taxon>
        <taxon>Oomycota</taxon>
        <taxon>Peronosporomycetes</taxon>
        <taxon>Peronosporales</taxon>
        <taxon>Peronosporaceae</taxon>
        <taxon>Bremia</taxon>
    </lineage>
</organism>
<proteinExistence type="predicted"/>
<dbReference type="GeneID" id="94350222"/>
<keyword evidence="3" id="KW-1185">Reference proteome</keyword>
<comment type="caution">
    <text evidence="2">The sequence shown here is derived from an EMBL/GenBank/DDBJ whole genome shotgun (WGS) entry which is preliminary data.</text>
</comment>
<reference evidence="2 3" key="1">
    <citation type="journal article" date="2021" name="Genome Biol.">
        <title>AFLAP: assembly-free linkage analysis pipeline using k-mers from genome sequencing data.</title>
        <authorList>
            <person name="Fletcher K."/>
            <person name="Zhang L."/>
            <person name="Gil J."/>
            <person name="Han R."/>
            <person name="Cavanaugh K."/>
            <person name="Michelmore R."/>
        </authorList>
    </citation>
    <scope>NUCLEOTIDE SEQUENCE [LARGE SCALE GENOMIC DNA]</scope>
    <source>
        <strain evidence="2 3">SF5</strain>
    </source>
</reference>
<dbReference type="SUPFAM" id="SSF57933">
    <property type="entry name" value="TAZ domain"/>
    <property type="match status" value="1"/>
</dbReference>
<dbReference type="InterPro" id="IPR035898">
    <property type="entry name" value="TAZ_dom_sf"/>
</dbReference>
<accession>A0A976FH77</accession>
<evidence type="ECO:0000313" key="2">
    <source>
        <dbReference type="EMBL" id="TDH66548.1"/>
    </source>
</evidence>
<protein>
    <submittedName>
        <fullName evidence="2">Uncharacterized protein</fullName>
    </submittedName>
</protein>